<name>A0A5S4YNQ3_9BRAD</name>
<feature type="signal peptide" evidence="1">
    <location>
        <begin position="1"/>
        <end position="23"/>
    </location>
</feature>
<dbReference type="EMBL" id="VSTH01000057">
    <property type="protein sequence ID" value="TYO64985.1"/>
    <property type="molecule type" value="Genomic_DNA"/>
</dbReference>
<proteinExistence type="predicted"/>
<evidence type="ECO:0000313" key="3">
    <source>
        <dbReference type="Proteomes" id="UP000324797"/>
    </source>
</evidence>
<protein>
    <recommendedName>
        <fullName evidence="4">DUF4148 domain-containing protein</fullName>
    </recommendedName>
</protein>
<dbReference type="Proteomes" id="UP000324797">
    <property type="component" value="Unassembled WGS sequence"/>
</dbReference>
<organism evidence="2 3">
    <name type="scientific">Bradyrhizobium hipponense</name>
    <dbReference type="NCBI Taxonomy" id="2605638"/>
    <lineage>
        <taxon>Bacteria</taxon>
        <taxon>Pseudomonadati</taxon>
        <taxon>Pseudomonadota</taxon>
        <taxon>Alphaproteobacteria</taxon>
        <taxon>Hyphomicrobiales</taxon>
        <taxon>Nitrobacteraceae</taxon>
        <taxon>Bradyrhizobium</taxon>
    </lineage>
</organism>
<keyword evidence="3" id="KW-1185">Reference proteome</keyword>
<accession>A0A5S4YNQ3</accession>
<gene>
    <name evidence="2" type="ORF">FXV83_18515</name>
</gene>
<feature type="chain" id="PRO_5024386881" description="DUF4148 domain-containing protein" evidence="1">
    <location>
        <begin position="24"/>
        <end position="84"/>
    </location>
</feature>
<dbReference type="RefSeq" id="WP_148740839.1">
    <property type="nucleotide sequence ID" value="NZ_VSTH01000057.1"/>
</dbReference>
<evidence type="ECO:0000256" key="1">
    <source>
        <dbReference type="SAM" id="SignalP"/>
    </source>
</evidence>
<dbReference type="AlphaFoldDB" id="A0A5S4YNQ3"/>
<evidence type="ECO:0008006" key="4">
    <source>
        <dbReference type="Google" id="ProtNLM"/>
    </source>
</evidence>
<keyword evidence="1" id="KW-0732">Signal</keyword>
<comment type="caution">
    <text evidence="2">The sequence shown here is derived from an EMBL/GenBank/DDBJ whole genome shotgun (WGS) entry which is preliminary data.</text>
</comment>
<reference evidence="2 3" key="1">
    <citation type="submission" date="2019-08" db="EMBL/GenBank/DDBJ databases">
        <title>Bradyrhizobium hipponensis sp. nov., a rhizobium isolated from a Lupinus angustifolius root nodule in Tunisia.</title>
        <authorList>
            <person name="Off K."/>
            <person name="Rejili M."/>
            <person name="Mars M."/>
            <person name="Brachmann A."/>
            <person name="Marin M."/>
        </authorList>
    </citation>
    <scope>NUCLEOTIDE SEQUENCE [LARGE SCALE GENOMIC DNA]</scope>
    <source>
        <strain evidence="3">aSej3</strain>
    </source>
</reference>
<sequence length="84" mass="8557">MNKKTLSIAAAILTIAGSTAAFAAELPGYEANGFPVSPMQVRVLGAAHVQQQETAPAAVATVHQASVLTPRKVNTANVTMGAAR</sequence>
<evidence type="ECO:0000313" key="2">
    <source>
        <dbReference type="EMBL" id="TYO64985.1"/>
    </source>
</evidence>